<gene>
    <name evidence="2" type="ORF">SAMN00790413_00022</name>
</gene>
<protein>
    <recommendedName>
        <fullName evidence="1">Glyoxalase/fosfomycin resistance/dioxygenase domain-containing protein</fullName>
    </recommendedName>
</protein>
<dbReference type="Pfam" id="PF00903">
    <property type="entry name" value="Glyoxalase"/>
    <property type="match status" value="1"/>
</dbReference>
<dbReference type="Proteomes" id="UP000192582">
    <property type="component" value="Unassembled WGS sequence"/>
</dbReference>
<accession>A0A1W1V5E7</accession>
<sequence length="118" mass="12874">MKTNPHFTALHTWRLNAAQNCCVQTLGFEVVQEQPGATVFARLDGAALAVREPLPERDPSQPFGGRVWVGMPETERYHAQVAAAGAQVVQPPQDAPFGRMFTPVTPGGHALTFHEVQE</sequence>
<name>A0A1W1V5E7_9DEIO</name>
<dbReference type="Gene3D" id="3.10.180.10">
    <property type="entry name" value="2,3-Dihydroxybiphenyl 1,2-Dioxygenase, domain 1"/>
    <property type="match status" value="1"/>
</dbReference>
<dbReference type="OrthoDB" id="9796521at2"/>
<organism evidence="2 3">
    <name type="scientific">Deinococcus hopiensis KR-140</name>
    <dbReference type="NCBI Taxonomy" id="695939"/>
    <lineage>
        <taxon>Bacteria</taxon>
        <taxon>Thermotogati</taxon>
        <taxon>Deinococcota</taxon>
        <taxon>Deinococci</taxon>
        <taxon>Deinococcales</taxon>
        <taxon>Deinococcaceae</taxon>
        <taxon>Deinococcus</taxon>
    </lineage>
</organism>
<evidence type="ECO:0000259" key="1">
    <source>
        <dbReference type="Pfam" id="PF00903"/>
    </source>
</evidence>
<evidence type="ECO:0000313" key="3">
    <source>
        <dbReference type="Proteomes" id="UP000192582"/>
    </source>
</evidence>
<dbReference type="AlphaFoldDB" id="A0A1W1V5E7"/>
<dbReference type="RefSeq" id="WP_084047771.1">
    <property type="nucleotide sequence ID" value="NZ_FWWU01000009.1"/>
</dbReference>
<keyword evidence="3" id="KW-1185">Reference proteome</keyword>
<dbReference type="SUPFAM" id="SSF54593">
    <property type="entry name" value="Glyoxalase/Bleomycin resistance protein/Dihydroxybiphenyl dioxygenase"/>
    <property type="match status" value="1"/>
</dbReference>
<dbReference type="InterPro" id="IPR004360">
    <property type="entry name" value="Glyas_Fos-R_dOase_dom"/>
</dbReference>
<dbReference type="EMBL" id="FWWU01000009">
    <property type="protein sequence ID" value="SMB88380.1"/>
    <property type="molecule type" value="Genomic_DNA"/>
</dbReference>
<dbReference type="STRING" id="695939.SAMN00790413_00022"/>
<reference evidence="2 3" key="1">
    <citation type="submission" date="2017-04" db="EMBL/GenBank/DDBJ databases">
        <authorList>
            <person name="Afonso C.L."/>
            <person name="Miller P.J."/>
            <person name="Scott M.A."/>
            <person name="Spackman E."/>
            <person name="Goraichik I."/>
            <person name="Dimitrov K.M."/>
            <person name="Suarez D.L."/>
            <person name="Swayne D.E."/>
        </authorList>
    </citation>
    <scope>NUCLEOTIDE SEQUENCE [LARGE SCALE GENOMIC DNA]</scope>
    <source>
        <strain evidence="2 3">KR-140</strain>
    </source>
</reference>
<feature type="domain" description="Glyoxalase/fosfomycin resistance/dioxygenase" evidence="1">
    <location>
        <begin position="23"/>
        <end position="112"/>
    </location>
</feature>
<dbReference type="InterPro" id="IPR029068">
    <property type="entry name" value="Glyas_Bleomycin-R_OHBP_Dase"/>
</dbReference>
<evidence type="ECO:0000313" key="2">
    <source>
        <dbReference type="EMBL" id="SMB88380.1"/>
    </source>
</evidence>
<proteinExistence type="predicted"/>